<evidence type="ECO:0000256" key="2">
    <source>
        <dbReference type="ARBA" id="ARBA00005376"/>
    </source>
</evidence>
<evidence type="ECO:0000256" key="4">
    <source>
        <dbReference type="ARBA" id="ARBA00022692"/>
    </source>
</evidence>
<name>A0A1E3QW00_9ASCO</name>
<evidence type="ECO:0000256" key="5">
    <source>
        <dbReference type="ARBA" id="ARBA00022989"/>
    </source>
</evidence>
<evidence type="ECO:0000256" key="3">
    <source>
        <dbReference type="ARBA" id="ARBA00020822"/>
    </source>
</evidence>
<dbReference type="GeneID" id="30145892"/>
<reference evidence="10" key="1">
    <citation type="submission" date="2016-05" db="EMBL/GenBank/DDBJ databases">
        <title>Comparative genomics of biotechnologically important yeasts.</title>
        <authorList>
            <consortium name="DOE Joint Genome Institute"/>
            <person name="Riley R."/>
            <person name="Haridas S."/>
            <person name="Wolfe K.H."/>
            <person name="Lopes M.R."/>
            <person name="Hittinger C.T."/>
            <person name="Goker M."/>
            <person name="Salamov A."/>
            <person name="Wisecaver J."/>
            <person name="Long T.M."/>
            <person name="Aerts A.L."/>
            <person name="Barry K."/>
            <person name="Choi C."/>
            <person name="Clum A."/>
            <person name="Coughlan A.Y."/>
            <person name="Deshpande S."/>
            <person name="Douglass A.P."/>
            <person name="Hanson S.J."/>
            <person name="Klenk H.-P."/>
            <person name="Labutti K."/>
            <person name="Lapidus A."/>
            <person name="Lindquist E."/>
            <person name="Lipzen A."/>
            <person name="Meier-Kolthoff J.P."/>
            <person name="Ohm R.A."/>
            <person name="Otillar R.P."/>
            <person name="Pangilinan J."/>
            <person name="Peng Y."/>
            <person name="Rokas A."/>
            <person name="Rosa C.A."/>
            <person name="Scheuner C."/>
            <person name="Sibirny A.A."/>
            <person name="Slot J.C."/>
            <person name="Stielow J.B."/>
            <person name="Sun H."/>
            <person name="Kurtzman C.P."/>
            <person name="Blackwell M."/>
            <person name="Grigoriev I.V."/>
            <person name="Jeffries T.W."/>
        </authorList>
    </citation>
    <scope>NUCLEOTIDE SEQUENCE [LARGE SCALE GENOMIC DNA]</scope>
    <source>
        <strain evidence="10">NRRL Y-12698</strain>
    </source>
</reference>
<dbReference type="STRING" id="984486.A0A1E3QW00"/>
<proteinExistence type="inferred from homology"/>
<dbReference type="PANTHER" id="PTHR13116">
    <property type="entry name" value="ER MEMBRANE PROTEIN COMPLEX SUBUNIT 3"/>
    <property type="match status" value="1"/>
</dbReference>
<dbReference type="AlphaFoldDB" id="A0A1E3QW00"/>
<keyword evidence="6 8" id="KW-0472">Membrane</keyword>
<evidence type="ECO:0000313" key="9">
    <source>
        <dbReference type="EMBL" id="ODQ81840.1"/>
    </source>
</evidence>
<evidence type="ECO:0000313" key="10">
    <source>
        <dbReference type="Proteomes" id="UP000094336"/>
    </source>
</evidence>
<feature type="transmembrane region" description="Helical" evidence="8">
    <location>
        <begin position="123"/>
        <end position="142"/>
    </location>
</feature>
<keyword evidence="5 8" id="KW-1133">Transmembrane helix</keyword>
<dbReference type="PANTHER" id="PTHR13116:SF5">
    <property type="entry name" value="ER MEMBRANE PROTEIN COMPLEX SUBUNIT 3"/>
    <property type="match status" value="1"/>
</dbReference>
<dbReference type="RefSeq" id="XP_018987168.1">
    <property type="nucleotide sequence ID" value="XM_019128039.1"/>
</dbReference>
<dbReference type="Pfam" id="PF01956">
    <property type="entry name" value="EMC3_TMCO1"/>
    <property type="match status" value="1"/>
</dbReference>
<dbReference type="GO" id="GO:0072546">
    <property type="term" value="C:EMC complex"/>
    <property type="evidence" value="ECO:0007669"/>
    <property type="project" value="TreeGrafter"/>
</dbReference>
<evidence type="ECO:0000256" key="6">
    <source>
        <dbReference type="ARBA" id="ARBA00023136"/>
    </source>
</evidence>
<evidence type="ECO:0000256" key="7">
    <source>
        <dbReference type="PIRNR" id="PIRNR010045"/>
    </source>
</evidence>
<dbReference type="InterPro" id="IPR002809">
    <property type="entry name" value="EMC3/TMCO1"/>
</dbReference>
<gene>
    <name evidence="9" type="ORF">BABINDRAFT_160071</name>
</gene>
<dbReference type="EMBL" id="KV454427">
    <property type="protein sequence ID" value="ODQ81840.1"/>
    <property type="molecule type" value="Genomic_DNA"/>
</dbReference>
<keyword evidence="4 8" id="KW-0812">Transmembrane</keyword>
<sequence>MTGFRSKPNIGHSPNFLPKNPMAINFSDLKTLATQTSAESLLTFRQHLQKSAQFRTNANLVLTKAQFETKQAYLIQTFRSMQYLAEPIVEDASPANPLADPNMSDAMYGMIKNNMANYVPQTLIMWWVNFFFAGFVIMKLPFPLTLRFKSMLQNGVMTPDLDVRWVSSISWYFVNLLGLRPIYNLILGDNTITQQMMQTNQPTLNTMPGGPTPEKLFEAELENIQILSYNGAAVFDNIEDRVLAFYHGRA</sequence>
<protein>
    <recommendedName>
        <fullName evidence="3 7">ER membrane protein complex subunit 3</fullName>
    </recommendedName>
</protein>
<comment type="similarity">
    <text evidence="2 7">Belongs to the EMC3 family.</text>
</comment>
<dbReference type="InterPro" id="IPR008568">
    <property type="entry name" value="EMC3"/>
</dbReference>
<accession>A0A1E3QW00</accession>
<dbReference type="GO" id="GO:0034975">
    <property type="term" value="P:protein folding in endoplasmic reticulum"/>
    <property type="evidence" value="ECO:0007669"/>
    <property type="project" value="TreeGrafter"/>
</dbReference>
<comment type="function">
    <text evidence="7">The EMC seems to be required for efficient folding of proteins in the endoplasmic reticulum (ER).</text>
</comment>
<dbReference type="SMART" id="SM01415">
    <property type="entry name" value="DUF106"/>
    <property type="match status" value="1"/>
</dbReference>
<dbReference type="Proteomes" id="UP000094336">
    <property type="component" value="Unassembled WGS sequence"/>
</dbReference>
<dbReference type="OrthoDB" id="6745403at2759"/>
<evidence type="ECO:0000256" key="1">
    <source>
        <dbReference type="ARBA" id="ARBA00004141"/>
    </source>
</evidence>
<dbReference type="PIRSF" id="PIRSF010045">
    <property type="entry name" value="DUF850_TM_euk"/>
    <property type="match status" value="1"/>
</dbReference>
<keyword evidence="10" id="KW-1185">Reference proteome</keyword>
<evidence type="ECO:0000256" key="8">
    <source>
        <dbReference type="SAM" id="Phobius"/>
    </source>
</evidence>
<feature type="transmembrane region" description="Helical" evidence="8">
    <location>
        <begin position="169"/>
        <end position="187"/>
    </location>
</feature>
<comment type="subcellular location">
    <subcellularLocation>
        <location evidence="1">Membrane</location>
        <topology evidence="1">Multi-pass membrane protein</topology>
    </subcellularLocation>
</comment>
<organism evidence="9 10">
    <name type="scientific">Babjeviella inositovora NRRL Y-12698</name>
    <dbReference type="NCBI Taxonomy" id="984486"/>
    <lineage>
        <taxon>Eukaryota</taxon>
        <taxon>Fungi</taxon>
        <taxon>Dikarya</taxon>
        <taxon>Ascomycota</taxon>
        <taxon>Saccharomycotina</taxon>
        <taxon>Pichiomycetes</taxon>
        <taxon>Serinales incertae sedis</taxon>
        <taxon>Babjeviella</taxon>
    </lineage>
</organism>